<organism evidence="9 10">
    <name type="scientific">Brevibacillus reuszeri</name>
    <dbReference type="NCBI Taxonomy" id="54915"/>
    <lineage>
        <taxon>Bacteria</taxon>
        <taxon>Bacillati</taxon>
        <taxon>Bacillota</taxon>
        <taxon>Bacilli</taxon>
        <taxon>Bacillales</taxon>
        <taxon>Paenibacillaceae</taxon>
        <taxon>Brevibacillus</taxon>
    </lineage>
</organism>
<dbReference type="GO" id="GO:0004733">
    <property type="term" value="F:pyridoxamine phosphate oxidase activity"/>
    <property type="evidence" value="ECO:0007669"/>
    <property type="project" value="InterPro"/>
</dbReference>
<feature type="binding site" evidence="5">
    <location>
        <position position="110"/>
    </location>
    <ligand>
        <name>FMN</name>
        <dbReference type="ChEBI" id="CHEBI:58210"/>
    </ligand>
</feature>
<dbReference type="NCBIfam" id="NF004231">
    <property type="entry name" value="PRK05679.1"/>
    <property type="match status" value="1"/>
</dbReference>
<sequence length="217" mass="24955">MDNAKQLLKSLQSLSGPFPLFDLNLLPENPGELFLQWLNVAIEKGVKEPHAMTLSTVDADGYPDARVLILKNVVDDTFYFASSFESRKGQQLKRNPKTALTFYWPALGRQIRLRGTVEDMGDEAGAADFRERSVEARVVALTGNQSRDLGSEEELENSLAEQRERISHNPDIAILNWRLYAMNVKEAEFWQGDTNRKHTRILYDWSEGQWKHHRLWP</sequence>
<evidence type="ECO:0000313" key="9">
    <source>
        <dbReference type="EMBL" id="KNB72839.1"/>
    </source>
</evidence>
<dbReference type="PATRIC" id="fig|54915.3.peg.1682"/>
<dbReference type="PROSITE" id="PS01064">
    <property type="entry name" value="PYRIDOX_OXIDASE"/>
    <property type="match status" value="1"/>
</dbReference>
<protein>
    <submittedName>
        <fullName evidence="8 9">Oxidase</fullName>
    </submittedName>
</protein>
<dbReference type="GO" id="GO:0010181">
    <property type="term" value="F:FMN binding"/>
    <property type="evidence" value="ECO:0007669"/>
    <property type="project" value="InterPro"/>
</dbReference>
<feature type="binding site" evidence="5">
    <location>
        <position position="200"/>
    </location>
    <ligand>
        <name>FMN</name>
        <dbReference type="ChEBI" id="CHEBI:58210"/>
    </ligand>
</feature>
<feature type="domain" description="Pyridoxine 5'-phosphate oxidase dimerisation C-terminal" evidence="7">
    <location>
        <begin position="177"/>
        <end position="217"/>
    </location>
</feature>
<dbReference type="OrthoDB" id="9780392at2"/>
<feature type="binding site" evidence="5">
    <location>
        <begin position="66"/>
        <end position="71"/>
    </location>
    <ligand>
        <name>FMN</name>
        <dbReference type="ChEBI" id="CHEBI:58210"/>
    </ligand>
</feature>
<feature type="binding site" evidence="5">
    <location>
        <position position="87"/>
    </location>
    <ligand>
        <name>FMN</name>
        <dbReference type="ChEBI" id="CHEBI:58210"/>
    </ligand>
</feature>
<comment type="caution">
    <text evidence="9">The sequence shown here is derived from an EMBL/GenBank/DDBJ whole genome shotgun (WGS) entry which is preliminary data.</text>
</comment>
<evidence type="ECO:0000313" key="10">
    <source>
        <dbReference type="Proteomes" id="UP000036834"/>
    </source>
</evidence>
<dbReference type="GO" id="GO:0008615">
    <property type="term" value="P:pyridoxine biosynthetic process"/>
    <property type="evidence" value="ECO:0007669"/>
    <property type="project" value="InterPro"/>
</dbReference>
<dbReference type="PIRSF" id="PIRSF000190">
    <property type="entry name" value="Pyd_amn-ph_oxd"/>
    <property type="match status" value="1"/>
</dbReference>
<dbReference type="EMBL" id="LGIQ01000007">
    <property type="protein sequence ID" value="KNB72839.1"/>
    <property type="molecule type" value="Genomic_DNA"/>
</dbReference>
<dbReference type="AlphaFoldDB" id="A0A0K9YVW8"/>
<name>A0A0K9YVW8_9BACL</name>
<dbReference type="SUPFAM" id="SSF50475">
    <property type="entry name" value="FMN-binding split barrel"/>
    <property type="match status" value="1"/>
</dbReference>
<evidence type="ECO:0000313" key="8">
    <source>
        <dbReference type="EMBL" id="GED70118.1"/>
    </source>
</evidence>
<reference evidence="9" key="2">
    <citation type="submission" date="2015-07" db="EMBL/GenBank/DDBJ databases">
        <title>MeaNS - Measles Nucleotide Surveillance Program.</title>
        <authorList>
            <person name="Tran T."/>
            <person name="Druce J."/>
        </authorList>
    </citation>
    <scope>NUCLEOTIDE SEQUENCE</scope>
    <source>
        <strain evidence="9">DSM 9887</strain>
    </source>
</reference>
<dbReference type="Pfam" id="PF01243">
    <property type="entry name" value="PNPOx_N"/>
    <property type="match status" value="1"/>
</dbReference>
<feature type="binding site" evidence="5">
    <location>
        <position position="190"/>
    </location>
    <ligand>
        <name>FMN</name>
        <dbReference type="ChEBI" id="CHEBI:58210"/>
    </ligand>
</feature>
<evidence type="ECO:0000259" key="7">
    <source>
        <dbReference type="Pfam" id="PF10590"/>
    </source>
</evidence>
<keyword evidence="4" id="KW-0560">Oxidoreductase</keyword>
<dbReference type="InterPro" id="IPR000659">
    <property type="entry name" value="Pyridox_Oxase"/>
</dbReference>
<evidence type="ECO:0000259" key="6">
    <source>
        <dbReference type="Pfam" id="PF01243"/>
    </source>
</evidence>
<dbReference type="InterPro" id="IPR012349">
    <property type="entry name" value="Split_barrel_FMN-bd"/>
</dbReference>
<dbReference type="InterPro" id="IPR019576">
    <property type="entry name" value="Pyridoxamine_oxidase_dimer_C"/>
</dbReference>
<gene>
    <name evidence="9" type="ORF">ADS79_13450</name>
    <name evidence="8" type="ORF">BRE01_38200</name>
</gene>
<keyword evidence="11" id="KW-1185">Reference proteome</keyword>
<dbReference type="Pfam" id="PF10590">
    <property type="entry name" value="PNP_phzG_C"/>
    <property type="match status" value="1"/>
</dbReference>
<feature type="domain" description="Pyridoxamine 5'-phosphate oxidase N-terminal" evidence="6">
    <location>
        <begin position="41"/>
        <end position="156"/>
    </location>
</feature>
<feature type="binding site" evidence="5">
    <location>
        <position position="88"/>
    </location>
    <ligand>
        <name>FMN</name>
        <dbReference type="ChEBI" id="CHEBI:58210"/>
    </ligand>
</feature>
<dbReference type="RefSeq" id="WP_049738885.1">
    <property type="nucleotide sequence ID" value="NZ_BJON01000015.1"/>
</dbReference>
<evidence type="ECO:0000256" key="4">
    <source>
        <dbReference type="ARBA" id="ARBA00023002"/>
    </source>
</evidence>
<dbReference type="EMBL" id="BJON01000015">
    <property type="protein sequence ID" value="GED70118.1"/>
    <property type="molecule type" value="Genomic_DNA"/>
</dbReference>
<comment type="cofactor">
    <cofactor evidence="5">
        <name>FMN</name>
        <dbReference type="ChEBI" id="CHEBI:58210"/>
    </cofactor>
    <text evidence="5">Binds 1 FMN per subunit.</text>
</comment>
<evidence type="ECO:0000313" key="11">
    <source>
        <dbReference type="Proteomes" id="UP000319578"/>
    </source>
</evidence>
<reference evidence="10" key="1">
    <citation type="submission" date="2015-07" db="EMBL/GenBank/DDBJ databases">
        <title>Genome sequencing project for genomic taxonomy and phylogenomics of Bacillus-like bacteria.</title>
        <authorList>
            <person name="Liu B."/>
            <person name="Wang J."/>
            <person name="Zhu Y."/>
            <person name="Liu G."/>
            <person name="Chen Q."/>
            <person name="Chen Z."/>
            <person name="Lan J."/>
            <person name="Che J."/>
            <person name="Ge C."/>
            <person name="Shi H."/>
            <person name="Pan Z."/>
            <person name="Liu X."/>
        </authorList>
    </citation>
    <scope>NUCLEOTIDE SEQUENCE [LARGE SCALE GENOMIC DNA]</scope>
    <source>
        <strain evidence="10">DSM 9887</strain>
    </source>
</reference>
<evidence type="ECO:0000256" key="5">
    <source>
        <dbReference type="PIRSR" id="PIRSR000190-2"/>
    </source>
</evidence>
<evidence type="ECO:0000256" key="2">
    <source>
        <dbReference type="ARBA" id="ARBA00022630"/>
    </source>
</evidence>
<dbReference type="Gene3D" id="2.30.110.10">
    <property type="entry name" value="Electron Transport, Fmn-binding Protein, Chain A"/>
    <property type="match status" value="1"/>
</dbReference>
<evidence type="ECO:0000256" key="1">
    <source>
        <dbReference type="ARBA" id="ARBA00007301"/>
    </source>
</evidence>
<dbReference type="Proteomes" id="UP000319578">
    <property type="component" value="Unassembled WGS sequence"/>
</dbReference>
<dbReference type="InterPro" id="IPR019740">
    <property type="entry name" value="Pyridox_Oxase_CS"/>
</dbReference>
<keyword evidence="2" id="KW-0285">Flavoprotein</keyword>
<dbReference type="PANTHER" id="PTHR10851:SF0">
    <property type="entry name" value="PYRIDOXINE-5'-PHOSPHATE OXIDASE"/>
    <property type="match status" value="1"/>
</dbReference>
<dbReference type="InterPro" id="IPR011576">
    <property type="entry name" value="Pyridox_Oxase_N"/>
</dbReference>
<reference evidence="8 11" key="3">
    <citation type="submission" date="2019-06" db="EMBL/GenBank/DDBJ databases">
        <title>Whole genome shotgun sequence of Brevibacillus reuszeri NBRC 15719.</title>
        <authorList>
            <person name="Hosoyama A."/>
            <person name="Uohara A."/>
            <person name="Ohji S."/>
            <person name="Ichikawa N."/>
        </authorList>
    </citation>
    <scope>NUCLEOTIDE SEQUENCE [LARGE SCALE GENOMIC DNA]</scope>
    <source>
        <strain evidence="8 11">NBRC 15719</strain>
    </source>
</reference>
<dbReference type="STRING" id="54915.ADS79_13450"/>
<dbReference type="PANTHER" id="PTHR10851">
    <property type="entry name" value="PYRIDOXINE-5-PHOSPHATE OXIDASE"/>
    <property type="match status" value="1"/>
</dbReference>
<accession>A0A0K9YVW8</accession>
<evidence type="ECO:0000256" key="3">
    <source>
        <dbReference type="ARBA" id="ARBA00022643"/>
    </source>
</evidence>
<comment type="similarity">
    <text evidence="1">Belongs to the pyridoxamine 5'-phosphate oxidase family.</text>
</comment>
<proteinExistence type="inferred from homology"/>
<feature type="binding site" evidence="5">
    <location>
        <begin position="145"/>
        <end position="146"/>
    </location>
    <ligand>
        <name>FMN</name>
        <dbReference type="ChEBI" id="CHEBI:58210"/>
    </ligand>
</feature>
<dbReference type="Proteomes" id="UP000036834">
    <property type="component" value="Unassembled WGS sequence"/>
</dbReference>
<keyword evidence="3 5" id="KW-0288">FMN</keyword>